<protein>
    <submittedName>
        <fullName evidence="2">Uncharacterized protein</fullName>
    </submittedName>
</protein>
<feature type="transmembrane region" description="Helical" evidence="1">
    <location>
        <begin position="21"/>
        <end position="43"/>
    </location>
</feature>
<comment type="caution">
    <text evidence="2">The sequence shown here is derived from an EMBL/GenBank/DDBJ whole genome shotgun (WGS) entry which is preliminary data.</text>
</comment>
<proteinExistence type="predicted"/>
<evidence type="ECO:0000313" key="3">
    <source>
        <dbReference type="Proteomes" id="UP000008366"/>
    </source>
</evidence>
<keyword evidence="3" id="KW-1185">Reference proteome</keyword>
<keyword evidence="1" id="KW-0472">Membrane</keyword>
<feature type="transmembrane region" description="Helical" evidence="1">
    <location>
        <begin position="49"/>
        <end position="66"/>
    </location>
</feature>
<dbReference type="STRING" id="1184609.KILIM_066_00150"/>
<evidence type="ECO:0000256" key="1">
    <source>
        <dbReference type="SAM" id="Phobius"/>
    </source>
</evidence>
<gene>
    <name evidence="2" type="ORF">KILIM_066_00150</name>
</gene>
<organism evidence="2 3">
    <name type="scientific">Kineosphaera limosa NBRC 100340</name>
    <dbReference type="NCBI Taxonomy" id="1184609"/>
    <lineage>
        <taxon>Bacteria</taxon>
        <taxon>Bacillati</taxon>
        <taxon>Actinomycetota</taxon>
        <taxon>Actinomycetes</taxon>
        <taxon>Micrococcales</taxon>
        <taxon>Dermatophilaceae</taxon>
        <taxon>Kineosphaera</taxon>
    </lineage>
</organism>
<keyword evidence="1" id="KW-1133">Transmembrane helix</keyword>
<keyword evidence="1" id="KW-0812">Transmembrane</keyword>
<dbReference type="AlphaFoldDB" id="K6XEZ1"/>
<dbReference type="EMBL" id="BAHD01000066">
    <property type="protein sequence ID" value="GAB97374.1"/>
    <property type="molecule type" value="Genomic_DNA"/>
</dbReference>
<dbReference type="Proteomes" id="UP000008366">
    <property type="component" value="Unassembled WGS sequence"/>
</dbReference>
<accession>K6XEZ1</accession>
<reference evidence="2 3" key="1">
    <citation type="submission" date="2012-08" db="EMBL/GenBank/DDBJ databases">
        <title>Whole genome shotgun sequence of Kineosphaera limosa NBRC 100340.</title>
        <authorList>
            <person name="Yoshida I."/>
            <person name="Isaki S."/>
            <person name="Hosoyama A."/>
            <person name="Tsuchikane K."/>
            <person name="Katsumata H."/>
            <person name="Ando Y."/>
            <person name="Ohji S."/>
            <person name="Hamada M."/>
            <person name="Tamura T."/>
            <person name="Yamazoe A."/>
            <person name="Yamazaki S."/>
            <person name="Fujita N."/>
        </authorList>
    </citation>
    <scope>NUCLEOTIDE SEQUENCE [LARGE SCALE GENOMIC DNA]</scope>
    <source>
        <strain evidence="2 3">NBRC 100340</strain>
    </source>
</reference>
<sequence>MDGVTPREALTALRTELRRSVWLLRCGLILPTLLVALAASAVINGGGIVALQPSLALAPLTILWWMRWWPIERGWREVRGAQAAQAVSVTTSAWEDPVTVTTGAGSSWRWPVIPGRSFSGKLPMPGDRAWIARPLREHAYPVIVVFDGDRPRIAVASRPAYQVPERVT</sequence>
<evidence type="ECO:0000313" key="2">
    <source>
        <dbReference type="EMBL" id="GAB97374.1"/>
    </source>
</evidence>
<name>K6XEZ1_9MICO</name>